<name>A0ABU4D714_9NOCA</name>
<accession>A0ABU4D714</accession>
<dbReference type="InterPro" id="IPR054267">
    <property type="entry name" value="DUF6998"/>
</dbReference>
<keyword evidence="3" id="KW-1185">Reference proteome</keyword>
<evidence type="ECO:0000313" key="3">
    <source>
        <dbReference type="Proteomes" id="UP001186104"/>
    </source>
</evidence>
<organism evidence="2 3">
    <name type="scientific">Rhodococcus cerastii</name>
    <dbReference type="NCBI Taxonomy" id="908616"/>
    <lineage>
        <taxon>Bacteria</taxon>
        <taxon>Bacillati</taxon>
        <taxon>Actinomycetota</taxon>
        <taxon>Actinomycetes</taxon>
        <taxon>Mycobacteriales</taxon>
        <taxon>Nocardiaceae</taxon>
        <taxon>Rhodococcus</taxon>
    </lineage>
</organism>
<dbReference type="Pfam" id="PF22522">
    <property type="entry name" value="DUF6998"/>
    <property type="match status" value="1"/>
</dbReference>
<evidence type="ECO:0000313" key="2">
    <source>
        <dbReference type="EMBL" id="MDV6305495.1"/>
    </source>
</evidence>
<comment type="caution">
    <text evidence="2">The sequence shown here is derived from an EMBL/GenBank/DDBJ whole genome shotgun (WGS) entry which is preliminary data.</text>
</comment>
<reference evidence="2 3" key="1">
    <citation type="submission" date="2023-10" db="EMBL/GenBank/DDBJ databases">
        <title>Development of a sustainable strategy for remediation of hydrocarbon-contaminated territories based on the waste exchange concept.</title>
        <authorList>
            <person name="Krivoruchko A."/>
        </authorList>
    </citation>
    <scope>NUCLEOTIDE SEQUENCE [LARGE SCALE GENOMIC DNA]</scope>
    <source>
        <strain evidence="2 3">IEGM 1327</strain>
    </source>
</reference>
<dbReference type="RefSeq" id="WP_317534237.1">
    <property type="nucleotide sequence ID" value="NZ_JAWLKF010000020.1"/>
</dbReference>
<protein>
    <recommendedName>
        <fullName evidence="1">DUF6998 domain-containing protein</fullName>
    </recommendedName>
</protein>
<feature type="domain" description="DUF6998" evidence="1">
    <location>
        <begin position="30"/>
        <end position="120"/>
    </location>
</feature>
<dbReference type="Proteomes" id="UP001186104">
    <property type="component" value="Unassembled WGS sequence"/>
</dbReference>
<sequence>MTIAELLRLWAGTMTELRTRGMVRTANNPVGDIAEAIVHEHYGGTRGSFSQKGWDVQDLAGRRLQVKSMRRTGQRGRRNLSAIRDSDYDLVVIVVFDPDFILTTALEVPRKVVEELFAIRPYVNGRIITVTDALLQHPKVSAIDMTAAYERLGALGRSSIESGPTNVTEPDLDY</sequence>
<dbReference type="EMBL" id="JAWLKF010000020">
    <property type="protein sequence ID" value="MDV6305495.1"/>
    <property type="molecule type" value="Genomic_DNA"/>
</dbReference>
<evidence type="ECO:0000259" key="1">
    <source>
        <dbReference type="Pfam" id="PF22522"/>
    </source>
</evidence>
<gene>
    <name evidence="2" type="ORF">R3P93_23260</name>
</gene>
<proteinExistence type="predicted"/>